<sequence>MSKLPNHLPEDLQTNEELRSAYSAVRDAECAVEKSMPESTASESSLQLEKALISIRILGYLLVYAPGNDPRYALAFDVRSCEGSHDKLLELGNWYFDHIARLLRYSKQRAERSSNPQSHCSSDWVNGPTEPILGVPSTHDDAESLVKLRDNFRCLLTGCPDRRAFKEGDRKFREGVLTENCDGLLSSTYGCHIINLVTDSRVRSGDYSMSTWAILQRLGLQSVLEELRGHGVHRLENMITATSDAHMLFNELQIWFSPVPNRPNVYEIHHNLERWEFYAKVRAGEIELKTPDPEKCPLPSLRYLEIHAACARVAHFSGAGTYIYKHLWKDDGEMPPVLDADGSSAWLLAHLLANKVG</sequence>
<dbReference type="AlphaFoldDB" id="A0A8H6HQ78"/>
<keyword evidence="2" id="KW-1185">Reference proteome</keyword>
<gene>
    <name evidence="1" type="ORF">DFP72DRAFT_1072372</name>
</gene>
<protein>
    <recommendedName>
        <fullName evidence="3">HNH nuclease domain-containing protein</fullName>
    </recommendedName>
</protein>
<evidence type="ECO:0000313" key="2">
    <source>
        <dbReference type="Proteomes" id="UP000521943"/>
    </source>
</evidence>
<dbReference type="EMBL" id="JACGCI010000057">
    <property type="protein sequence ID" value="KAF6750357.1"/>
    <property type="molecule type" value="Genomic_DNA"/>
</dbReference>
<organism evidence="1 2">
    <name type="scientific">Ephemerocybe angulata</name>
    <dbReference type="NCBI Taxonomy" id="980116"/>
    <lineage>
        <taxon>Eukaryota</taxon>
        <taxon>Fungi</taxon>
        <taxon>Dikarya</taxon>
        <taxon>Basidiomycota</taxon>
        <taxon>Agaricomycotina</taxon>
        <taxon>Agaricomycetes</taxon>
        <taxon>Agaricomycetidae</taxon>
        <taxon>Agaricales</taxon>
        <taxon>Agaricineae</taxon>
        <taxon>Psathyrellaceae</taxon>
        <taxon>Ephemerocybe</taxon>
    </lineage>
</organism>
<evidence type="ECO:0000313" key="1">
    <source>
        <dbReference type="EMBL" id="KAF6750357.1"/>
    </source>
</evidence>
<dbReference type="Proteomes" id="UP000521943">
    <property type="component" value="Unassembled WGS sequence"/>
</dbReference>
<name>A0A8H6HQ78_9AGAR</name>
<comment type="caution">
    <text evidence="1">The sequence shown here is derived from an EMBL/GenBank/DDBJ whole genome shotgun (WGS) entry which is preliminary data.</text>
</comment>
<evidence type="ECO:0008006" key="3">
    <source>
        <dbReference type="Google" id="ProtNLM"/>
    </source>
</evidence>
<dbReference type="OrthoDB" id="2104739at2759"/>
<reference evidence="1 2" key="1">
    <citation type="submission" date="2020-07" db="EMBL/GenBank/DDBJ databases">
        <title>Comparative genomics of pyrophilous fungi reveals a link between fire events and developmental genes.</title>
        <authorList>
            <consortium name="DOE Joint Genome Institute"/>
            <person name="Steindorff A.S."/>
            <person name="Carver A."/>
            <person name="Calhoun S."/>
            <person name="Stillman K."/>
            <person name="Liu H."/>
            <person name="Lipzen A."/>
            <person name="Pangilinan J."/>
            <person name="Labutti K."/>
            <person name="Bruns T.D."/>
            <person name="Grigoriev I.V."/>
        </authorList>
    </citation>
    <scope>NUCLEOTIDE SEQUENCE [LARGE SCALE GENOMIC DNA]</scope>
    <source>
        <strain evidence="1 2">CBS 144469</strain>
    </source>
</reference>
<proteinExistence type="predicted"/>
<accession>A0A8H6HQ78</accession>